<dbReference type="Proteomes" id="UP000886841">
    <property type="component" value="Unassembled WGS sequence"/>
</dbReference>
<dbReference type="InterPro" id="IPR000253">
    <property type="entry name" value="FHA_dom"/>
</dbReference>
<accession>A0A9D1JGJ4</accession>
<name>A0A9D1JGJ4_9FIRM</name>
<feature type="domain" description="FHA" evidence="1">
    <location>
        <begin position="177"/>
        <end position="230"/>
    </location>
</feature>
<gene>
    <name evidence="2" type="ORF">IAB98_11715</name>
</gene>
<dbReference type="InterPro" id="IPR008984">
    <property type="entry name" value="SMAD_FHA_dom_sf"/>
</dbReference>
<reference evidence="2" key="2">
    <citation type="journal article" date="2021" name="PeerJ">
        <title>Extensive microbial diversity within the chicken gut microbiome revealed by metagenomics and culture.</title>
        <authorList>
            <person name="Gilroy R."/>
            <person name="Ravi A."/>
            <person name="Getino M."/>
            <person name="Pursley I."/>
            <person name="Horton D.L."/>
            <person name="Alikhan N.F."/>
            <person name="Baker D."/>
            <person name="Gharbi K."/>
            <person name="Hall N."/>
            <person name="Watson M."/>
            <person name="Adriaenssens E.M."/>
            <person name="Foster-Nyarko E."/>
            <person name="Jarju S."/>
            <person name="Secka A."/>
            <person name="Antonio M."/>
            <person name="Oren A."/>
            <person name="Chaudhuri R.R."/>
            <person name="La Ragione R."/>
            <person name="Hildebrand F."/>
            <person name="Pallen M.J."/>
        </authorList>
    </citation>
    <scope>NUCLEOTIDE SEQUENCE</scope>
    <source>
        <strain evidence="2">ChiSxjej1B13-7041</strain>
    </source>
</reference>
<protein>
    <submittedName>
        <fullName evidence="2">FHA domain-containing protein</fullName>
    </submittedName>
</protein>
<proteinExistence type="predicted"/>
<dbReference type="PROSITE" id="PS50006">
    <property type="entry name" value="FHA_DOMAIN"/>
    <property type="match status" value="1"/>
</dbReference>
<sequence length="266" mass="27561">MELKKCPEGHYYDASLYSECPTCKEMQNGGGAGQTMGGGTGQGQTLPLGYGGGSSSYGTTAPVSGEAPGAGYQNGGMYEGGSGSGGYGATAPVTGASPLGGGAPVGGTVPLTGGYTAPVTGGYTAPMTGGMGGASRDEGQTIAVIHQQLGIDPVVGWLVAINGAEKGRDYRIHSDNNYIGRSEKMDICIRGDDTISRVNHAVIAYDTRERMFYFAPGEGRSINRVNGKAMLGTVILNPYDELEIGVTKLIFIPFCGERFEWKSENN</sequence>
<evidence type="ECO:0000259" key="1">
    <source>
        <dbReference type="PROSITE" id="PS50006"/>
    </source>
</evidence>
<dbReference type="EMBL" id="DVHU01000105">
    <property type="protein sequence ID" value="HIR94074.1"/>
    <property type="molecule type" value="Genomic_DNA"/>
</dbReference>
<dbReference type="AlphaFoldDB" id="A0A9D1JGJ4"/>
<dbReference type="SUPFAM" id="SSF49879">
    <property type="entry name" value="SMAD/FHA domain"/>
    <property type="match status" value="1"/>
</dbReference>
<organism evidence="2 3">
    <name type="scientific">Candidatus Egerieimonas intestinavium</name>
    <dbReference type="NCBI Taxonomy" id="2840777"/>
    <lineage>
        <taxon>Bacteria</taxon>
        <taxon>Bacillati</taxon>
        <taxon>Bacillota</taxon>
        <taxon>Clostridia</taxon>
        <taxon>Lachnospirales</taxon>
        <taxon>Lachnospiraceae</taxon>
        <taxon>Lachnospiraceae incertae sedis</taxon>
        <taxon>Candidatus Egerieimonas</taxon>
    </lineage>
</organism>
<reference evidence="2" key="1">
    <citation type="submission" date="2020-10" db="EMBL/GenBank/DDBJ databases">
        <authorList>
            <person name="Gilroy R."/>
        </authorList>
    </citation>
    <scope>NUCLEOTIDE SEQUENCE</scope>
    <source>
        <strain evidence="2">ChiSxjej1B13-7041</strain>
    </source>
</reference>
<comment type="caution">
    <text evidence="2">The sequence shown here is derived from an EMBL/GenBank/DDBJ whole genome shotgun (WGS) entry which is preliminary data.</text>
</comment>
<dbReference type="CDD" id="cd00060">
    <property type="entry name" value="FHA"/>
    <property type="match status" value="1"/>
</dbReference>
<dbReference type="Gene3D" id="2.60.200.20">
    <property type="match status" value="1"/>
</dbReference>
<evidence type="ECO:0000313" key="3">
    <source>
        <dbReference type="Proteomes" id="UP000886841"/>
    </source>
</evidence>
<evidence type="ECO:0000313" key="2">
    <source>
        <dbReference type="EMBL" id="HIR94074.1"/>
    </source>
</evidence>